<sequence length="82" mass="9260">MEKTQLVSELKRWCRGGGLDETHALMTIVPEDVEISKVEETLETTKSLGRVFTFGYVCPHRFALAAVLILGKYCAKCSRYFS</sequence>
<dbReference type="AlphaFoldDB" id="A0A671U8K0"/>
<dbReference type="Proteomes" id="UP000472265">
    <property type="component" value="Chromosome 18"/>
</dbReference>
<organism evidence="1 2">
    <name type="scientific">Sparus aurata</name>
    <name type="common">Gilthead sea bream</name>
    <dbReference type="NCBI Taxonomy" id="8175"/>
    <lineage>
        <taxon>Eukaryota</taxon>
        <taxon>Metazoa</taxon>
        <taxon>Chordata</taxon>
        <taxon>Craniata</taxon>
        <taxon>Vertebrata</taxon>
        <taxon>Euteleostomi</taxon>
        <taxon>Actinopterygii</taxon>
        <taxon>Neopterygii</taxon>
        <taxon>Teleostei</taxon>
        <taxon>Neoteleostei</taxon>
        <taxon>Acanthomorphata</taxon>
        <taxon>Eupercaria</taxon>
        <taxon>Spariformes</taxon>
        <taxon>Sparidae</taxon>
        <taxon>Sparus</taxon>
    </lineage>
</organism>
<protein>
    <submittedName>
        <fullName evidence="1">Uncharacterized protein</fullName>
    </submittedName>
</protein>
<evidence type="ECO:0000313" key="2">
    <source>
        <dbReference type="Proteomes" id="UP000472265"/>
    </source>
</evidence>
<dbReference type="OMA" id="CECKGKR"/>
<reference evidence="1" key="3">
    <citation type="submission" date="2025-09" db="UniProtKB">
        <authorList>
            <consortium name="Ensembl"/>
        </authorList>
    </citation>
    <scope>IDENTIFICATION</scope>
</reference>
<dbReference type="GeneTree" id="ENSGT01010000222540"/>
<keyword evidence="2" id="KW-1185">Reference proteome</keyword>
<name>A0A671U8K0_SPAAU</name>
<proteinExistence type="predicted"/>
<dbReference type="Ensembl" id="ENSSAUT00010010705.1">
    <property type="protein sequence ID" value="ENSSAUP00010010062.1"/>
    <property type="gene ID" value="ENSSAUG00010004925.1"/>
</dbReference>
<accession>A0A671U8K0</accession>
<reference evidence="1" key="1">
    <citation type="submission" date="2021-04" db="EMBL/GenBank/DDBJ databases">
        <authorList>
            <consortium name="Wellcome Sanger Institute Data Sharing"/>
        </authorList>
    </citation>
    <scope>NUCLEOTIDE SEQUENCE [LARGE SCALE GENOMIC DNA]</scope>
</reference>
<dbReference type="InParanoid" id="A0A671U8K0"/>
<reference evidence="1" key="2">
    <citation type="submission" date="2025-08" db="UniProtKB">
        <authorList>
            <consortium name="Ensembl"/>
        </authorList>
    </citation>
    <scope>IDENTIFICATION</scope>
</reference>
<evidence type="ECO:0000313" key="1">
    <source>
        <dbReference type="Ensembl" id="ENSSAUP00010010062.1"/>
    </source>
</evidence>